<dbReference type="InterPro" id="IPR001128">
    <property type="entry name" value="Cyt_P450"/>
</dbReference>
<dbReference type="SUPFAM" id="SSF48264">
    <property type="entry name" value="Cytochrome P450"/>
    <property type="match status" value="1"/>
</dbReference>
<accession>A0A1W5DBH4</accession>
<evidence type="ECO:0000256" key="7">
    <source>
        <dbReference type="PIRSR" id="PIRSR602403-1"/>
    </source>
</evidence>
<keyword evidence="6 8" id="KW-0503">Monooxygenase</keyword>
<evidence type="ECO:0000256" key="2">
    <source>
        <dbReference type="ARBA" id="ARBA00010617"/>
    </source>
</evidence>
<evidence type="ECO:0000313" key="12">
    <source>
        <dbReference type="Proteomes" id="UP000192927"/>
    </source>
</evidence>
<feature type="binding site" description="axial binding residue" evidence="7">
    <location>
        <position position="457"/>
    </location>
    <ligand>
        <name>heme</name>
        <dbReference type="ChEBI" id="CHEBI:30413"/>
    </ligand>
    <ligandPart>
        <name>Fe</name>
        <dbReference type="ChEBI" id="CHEBI:18248"/>
    </ligandPart>
</feature>
<evidence type="ECO:0000256" key="1">
    <source>
        <dbReference type="ARBA" id="ARBA00001971"/>
    </source>
</evidence>
<protein>
    <submittedName>
        <fullName evidence="11">Cytochrome P450, conserved site</fullName>
    </submittedName>
</protein>
<dbReference type="PANTHER" id="PTHR24287">
    <property type="entry name" value="P450, PUTATIVE (EUROFUNG)-RELATED"/>
    <property type="match status" value="1"/>
</dbReference>
<dbReference type="PRINTS" id="PR00465">
    <property type="entry name" value="EP450IV"/>
</dbReference>
<dbReference type="GO" id="GO:0004497">
    <property type="term" value="F:monooxygenase activity"/>
    <property type="evidence" value="ECO:0007669"/>
    <property type="project" value="UniProtKB-KW"/>
</dbReference>
<dbReference type="Gene3D" id="1.10.630.10">
    <property type="entry name" value="Cytochrome P450"/>
    <property type="match status" value="1"/>
</dbReference>
<evidence type="ECO:0000256" key="10">
    <source>
        <dbReference type="SAM" id="Phobius"/>
    </source>
</evidence>
<evidence type="ECO:0000256" key="6">
    <source>
        <dbReference type="ARBA" id="ARBA00023033"/>
    </source>
</evidence>
<dbReference type="Proteomes" id="UP000192927">
    <property type="component" value="Unassembled WGS sequence"/>
</dbReference>
<dbReference type="GO" id="GO:0020037">
    <property type="term" value="F:heme binding"/>
    <property type="evidence" value="ECO:0007669"/>
    <property type="project" value="InterPro"/>
</dbReference>
<keyword evidence="3 7" id="KW-0479">Metal-binding</keyword>
<sequence length="533" mass="60046">MPVLHNLRLPTLIGRLSPSHSILSSLIFTLLGIHLFITWHSARQRLRKHGEKAPAAPSWAPFGIDLLATAVRRLISNDFFTWSRELLSVPGRTVSISMIGQDLLMTDAPENIKAVLSTHFSDWAKGETFHTIWEDLMLDSIFASDGALWHANKDMLRTFISKLRSTDYDVTEKHISQLFQNLEDGESYDFFDQIDRFSLDVVTDVFFGESAGTLTSEKQPVREAVEDMYVWNTKRVLLGNLGPFLPGSPKASGVMHSYLDRVIDKARATNEESDPDEKSRREDSMLGSLLRQGLSRKLIKDAMLAIMLGGKDPSSITLVWVIYELARQPEILVKLREEIAHTVGFAPLPTPGQLKQMPLLQNIIKETLRLHPPVGYNIRVAAKDTSLPTGGGLDGTKPVGVLKGTHIITSNLGVQRLHSSPAPPSLPSFDIFAPSRWQSWTPDLWTYLPFNHGNRVCLGRNFAMMQMEYFLCRIFQEFESVQLMDEEMDRKCLYKVKGVDGREERGEMKIKMALNTKPAGAVMVKFVKTGKRQ</sequence>
<feature type="compositionally biased region" description="Basic and acidic residues" evidence="9">
    <location>
        <begin position="266"/>
        <end position="284"/>
    </location>
</feature>
<evidence type="ECO:0000256" key="5">
    <source>
        <dbReference type="ARBA" id="ARBA00023004"/>
    </source>
</evidence>
<evidence type="ECO:0000313" key="11">
    <source>
        <dbReference type="EMBL" id="SLM40446.1"/>
    </source>
</evidence>
<name>A0A1W5DBH4_9LECA</name>
<dbReference type="InterPro" id="IPR047146">
    <property type="entry name" value="Cyt_P450_E_CYP52_fungi"/>
</dbReference>
<dbReference type="GO" id="GO:0016705">
    <property type="term" value="F:oxidoreductase activity, acting on paired donors, with incorporation or reduction of molecular oxygen"/>
    <property type="evidence" value="ECO:0007669"/>
    <property type="project" value="InterPro"/>
</dbReference>
<dbReference type="Pfam" id="PF00067">
    <property type="entry name" value="p450"/>
    <property type="match status" value="1"/>
</dbReference>
<dbReference type="PRINTS" id="PR00385">
    <property type="entry name" value="P450"/>
</dbReference>
<dbReference type="InterPro" id="IPR002403">
    <property type="entry name" value="Cyt_P450_E_grp-IV"/>
</dbReference>
<dbReference type="AlphaFoldDB" id="A0A1W5DBH4"/>
<dbReference type="InterPro" id="IPR036396">
    <property type="entry name" value="Cyt_P450_sf"/>
</dbReference>
<reference evidence="12" key="1">
    <citation type="submission" date="2017-03" db="EMBL/GenBank/DDBJ databases">
        <authorList>
            <person name="Sharma R."/>
            <person name="Thines M."/>
        </authorList>
    </citation>
    <scope>NUCLEOTIDE SEQUENCE [LARGE SCALE GENOMIC DNA]</scope>
</reference>
<keyword evidence="12" id="KW-1185">Reference proteome</keyword>
<dbReference type="InterPro" id="IPR017972">
    <property type="entry name" value="Cyt_P450_CS"/>
</dbReference>
<dbReference type="PANTHER" id="PTHR24287:SF5">
    <property type="entry name" value="P450, PUTATIVE (EUROFUNG)-RELATED"/>
    <property type="match status" value="1"/>
</dbReference>
<proteinExistence type="inferred from homology"/>
<feature type="transmembrane region" description="Helical" evidence="10">
    <location>
        <begin position="20"/>
        <end position="39"/>
    </location>
</feature>
<keyword evidence="10" id="KW-0472">Membrane</keyword>
<keyword evidence="5 7" id="KW-0408">Iron</keyword>
<evidence type="ECO:0000256" key="9">
    <source>
        <dbReference type="SAM" id="MobiDB-lite"/>
    </source>
</evidence>
<organism evidence="11 12">
    <name type="scientific">Lasallia pustulata</name>
    <dbReference type="NCBI Taxonomy" id="136370"/>
    <lineage>
        <taxon>Eukaryota</taxon>
        <taxon>Fungi</taxon>
        <taxon>Dikarya</taxon>
        <taxon>Ascomycota</taxon>
        <taxon>Pezizomycotina</taxon>
        <taxon>Lecanoromycetes</taxon>
        <taxon>OSLEUM clade</taxon>
        <taxon>Umbilicariomycetidae</taxon>
        <taxon>Umbilicariales</taxon>
        <taxon>Umbilicariaceae</taxon>
        <taxon>Lasallia</taxon>
    </lineage>
</organism>
<keyword evidence="10" id="KW-1133">Transmembrane helix</keyword>
<keyword evidence="4 8" id="KW-0560">Oxidoreductase</keyword>
<dbReference type="GO" id="GO:0005506">
    <property type="term" value="F:iron ion binding"/>
    <property type="evidence" value="ECO:0007669"/>
    <property type="project" value="InterPro"/>
</dbReference>
<evidence type="ECO:0000256" key="8">
    <source>
        <dbReference type="RuleBase" id="RU000461"/>
    </source>
</evidence>
<evidence type="ECO:0000256" key="3">
    <source>
        <dbReference type="ARBA" id="ARBA00022723"/>
    </source>
</evidence>
<feature type="region of interest" description="Disordered" evidence="9">
    <location>
        <begin position="266"/>
        <end position="285"/>
    </location>
</feature>
<comment type="cofactor">
    <cofactor evidence="1 7">
        <name>heme</name>
        <dbReference type="ChEBI" id="CHEBI:30413"/>
    </cofactor>
</comment>
<dbReference type="PROSITE" id="PS00086">
    <property type="entry name" value="CYTOCHROME_P450"/>
    <property type="match status" value="1"/>
</dbReference>
<keyword evidence="10" id="KW-0812">Transmembrane</keyword>
<evidence type="ECO:0000256" key="4">
    <source>
        <dbReference type="ARBA" id="ARBA00023002"/>
    </source>
</evidence>
<comment type="similarity">
    <text evidence="2 8">Belongs to the cytochrome P450 family.</text>
</comment>
<dbReference type="EMBL" id="FWEW01003727">
    <property type="protein sequence ID" value="SLM40446.1"/>
    <property type="molecule type" value="Genomic_DNA"/>
</dbReference>
<keyword evidence="7 8" id="KW-0349">Heme</keyword>